<evidence type="ECO:0000256" key="8">
    <source>
        <dbReference type="ARBA" id="ARBA00023300"/>
    </source>
</evidence>
<dbReference type="FunFam" id="1.20.1440.90:FF:000002">
    <property type="entry name" value="Phosphoenolpyruvate carboxylase"/>
    <property type="match status" value="1"/>
</dbReference>
<dbReference type="InterPro" id="IPR022805">
    <property type="entry name" value="PEP_COase_bac/pln-type"/>
</dbReference>
<evidence type="ECO:0000256" key="4">
    <source>
        <dbReference type="ARBA" id="ARBA00012305"/>
    </source>
</evidence>
<dbReference type="NCBIfam" id="NF000584">
    <property type="entry name" value="PRK00009.1"/>
    <property type="match status" value="1"/>
</dbReference>
<dbReference type="PROSITE" id="PS00393">
    <property type="entry name" value="PEPCASE_2"/>
    <property type="match status" value="1"/>
</dbReference>
<sequence>MIEQYSAMRNNINMLGHLLGETISDAQGNDILQLIEKIRILSKSSRSGDEQARQQLLQTLENISPDNIIPVARAFNQFLNLTNIAEQYQTISRHHTDEVMSERSIAALLDRLKQDSSISKQQIIEAVQQLLVELVLTAHPTEVTRRSLVHKYVEINNCLRKLENADLTALERQQIERRLLQLIAQAWHTNEIRTQRPTPFEEAKWGFAVIENSLWSAVPQFLRQLNQDLEQHLQFQLPVDLAPVRFSSWMGGDRDGNPFVTAEVTQKVLYLARWKAAELFLTDIQQLSDELSMIECSAEFTQKYGNHEEPYRAVVKDLRVRLNNTLNYFDDKLANRTPTINPEQIITTDEQLWQPLYDCYQSLCACGMRIIANGLLLDCLRRVRCFGVTLSRLDIRQESTRHQQAIAEITRYIGLGDYSQWSEDDKQAFLVRELSSRRPLIPQDWHPSAETKEILDTCKIVAQQPQGIISCYIISMARTASDVLAVHLLLKEAGIKYALPVVPLFETLDDLDNAESVMQQLFDIGWYRGIINNKQMIMIGYSDSAKDAGMMAASWAQYRAQEALVNLCEDRHIELTLFHGRGGTIGRGGAPAHAALLSQPPKSLKNGLRVTEQGEMIRFKLGLPEVAVQSLDLYASAVLEANLLPPPNPKQAWREIMDELADTSCEIYRQVVRGNANFVPYFRAATPEQELSRLPLGSRPAKRNPTGGVESLRAIPWIFAWMQNRLMLPAWLGVGASLRTLFEQGKRSTIEQMCKSWPFFSTRIRMVEMVFSKTDLWLAEYYDQRLVPENLWYLGESLREQLKADIQTLLSLSHEDRLMADLPWIAESIKLRNIYTDPLNLLQVELLRRLRSGENNHALEQALMITITGIAAGMRNTG</sequence>
<accession>A0A0A2Y9Y8</accession>
<dbReference type="GO" id="GO:0008964">
    <property type="term" value="F:phosphoenolpyruvate carboxylase activity"/>
    <property type="evidence" value="ECO:0007669"/>
    <property type="project" value="UniProtKB-UniRule"/>
</dbReference>
<dbReference type="SUPFAM" id="SSF51621">
    <property type="entry name" value="Phosphoenolpyruvate/pyruvate domain"/>
    <property type="match status" value="1"/>
</dbReference>
<evidence type="ECO:0000256" key="1">
    <source>
        <dbReference type="ARBA" id="ARBA00001946"/>
    </source>
</evidence>
<keyword evidence="8 10" id="KW-0120">Carbon dioxide fixation</keyword>
<dbReference type="HAMAP" id="MF_00595">
    <property type="entry name" value="PEPcase_type1"/>
    <property type="match status" value="1"/>
</dbReference>
<evidence type="ECO:0000256" key="9">
    <source>
        <dbReference type="ARBA" id="ARBA00048995"/>
    </source>
</evidence>
<dbReference type="InterPro" id="IPR021135">
    <property type="entry name" value="PEP_COase"/>
</dbReference>
<dbReference type="Pfam" id="PF00311">
    <property type="entry name" value="PEPcase"/>
    <property type="match status" value="1"/>
</dbReference>
<dbReference type="EC" id="4.1.1.31" evidence="4 10"/>
<dbReference type="PANTHER" id="PTHR30523:SF6">
    <property type="entry name" value="PHOSPHOENOLPYRUVATE CARBOXYLASE"/>
    <property type="match status" value="1"/>
</dbReference>
<comment type="catalytic activity">
    <reaction evidence="9 10">
        <text>oxaloacetate + phosphate = phosphoenolpyruvate + hydrogencarbonate</text>
        <dbReference type="Rhea" id="RHEA:28370"/>
        <dbReference type="ChEBI" id="CHEBI:16452"/>
        <dbReference type="ChEBI" id="CHEBI:17544"/>
        <dbReference type="ChEBI" id="CHEBI:43474"/>
        <dbReference type="ChEBI" id="CHEBI:58702"/>
        <dbReference type="EC" id="4.1.1.31"/>
    </reaction>
</comment>
<feature type="active site" evidence="10 12">
    <location>
        <position position="546"/>
    </location>
</feature>
<evidence type="ECO:0000256" key="3">
    <source>
        <dbReference type="ARBA" id="ARBA00008346"/>
    </source>
</evidence>
<dbReference type="InterPro" id="IPR018129">
    <property type="entry name" value="PEP_COase_Lys_AS"/>
</dbReference>
<comment type="similarity">
    <text evidence="3 10">Belongs to the PEPCase type 1 family.</text>
</comment>
<keyword evidence="13" id="KW-0670">Pyruvate</keyword>
<keyword evidence="6 10" id="KW-0460">Magnesium</keyword>
<evidence type="ECO:0000256" key="11">
    <source>
        <dbReference type="PROSITE-ProRule" id="PRU10111"/>
    </source>
</evidence>
<dbReference type="GO" id="GO:0006107">
    <property type="term" value="P:oxaloacetate metabolic process"/>
    <property type="evidence" value="ECO:0007669"/>
    <property type="project" value="UniProtKB-UniRule"/>
</dbReference>
<dbReference type="GO" id="GO:0000287">
    <property type="term" value="F:magnesium ion binding"/>
    <property type="evidence" value="ECO:0007669"/>
    <property type="project" value="UniProtKB-UniRule"/>
</dbReference>
<gene>
    <name evidence="10" type="primary">ppc</name>
    <name evidence="13" type="ORF">JP32_00940</name>
</gene>
<dbReference type="EMBL" id="JPXS01000008">
    <property type="protein sequence ID" value="KGQ34154.1"/>
    <property type="molecule type" value="Genomic_DNA"/>
</dbReference>
<evidence type="ECO:0000313" key="13">
    <source>
        <dbReference type="EMBL" id="KGQ34154.1"/>
    </source>
</evidence>
<dbReference type="PROSITE" id="PS00781">
    <property type="entry name" value="PEPCASE_1"/>
    <property type="match status" value="1"/>
</dbReference>
<dbReference type="PRINTS" id="PR00150">
    <property type="entry name" value="PEPCARBXLASE"/>
</dbReference>
<organism evidence="13 14">
    <name type="scientific">Gallibacterium anatis</name>
    <dbReference type="NCBI Taxonomy" id="750"/>
    <lineage>
        <taxon>Bacteria</taxon>
        <taxon>Pseudomonadati</taxon>
        <taxon>Pseudomonadota</taxon>
        <taxon>Gammaproteobacteria</taxon>
        <taxon>Pasteurellales</taxon>
        <taxon>Pasteurellaceae</taxon>
        <taxon>Gallibacterium</taxon>
    </lineage>
</organism>
<comment type="function">
    <text evidence="2 10">Forms oxaloacetate, a four-carbon dicarboxylic acid source for the tricarboxylic acid cycle.</text>
</comment>
<comment type="subunit">
    <text evidence="10">Homotetramer.</text>
</comment>
<proteinExistence type="inferred from homology"/>
<evidence type="ECO:0000256" key="12">
    <source>
        <dbReference type="PROSITE-ProRule" id="PRU10112"/>
    </source>
</evidence>
<dbReference type="InterPro" id="IPR033129">
    <property type="entry name" value="PEPCASE_His_AS"/>
</dbReference>
<evidence type="ECO:0000256" key="2">
    <source>
        <dbReference type="ARBA" id="ARBA00003670"/>
    </source>
</evidence>
<dbReference type="Proteomes" id="UP000030526">
    <property type="component" value="Unassembled WGS sequence"/>
</dbReference>
<dbReference type="InterPro" id="IPR015813">
    <property type="entry name" value="Pyrv/PenolPyrv_kinase-like_dom"/>
</dbReference>
<dbReference type="GO" id="GO:0006099">
    <property type="term" value="P:tricarboxylic acid cycle"/>
    <property type="evidence" value="ECO:0007669"/>
    <property type="project" value="InterPro"/>
</dbReference>
<keyword evidence="7 10" id="KW-0456">Lyase</keyword>
<name>A0A0A2Y9Y8_9PAST</name>
<evidence type="ECO:0000256" key="10">
    <source>
        <dbReference type="HAMAP-Rule" id="MF_00595"/>
    </source>
</evidence>
<dbReference type="PANTHER" id="PTHR30523">
    <property type="entry name" value="PHOSPHOENOLPYRUVATE CARBOXYLASE"/>
    <property type="match status" value="1"/>
</dbReference>
<dbReference type="GO" id="GO:0015977">
    <property type="term" value="P:carbon fixation"/>
    <property type="evidence" value="ECO:0007669"/>
    <property type="project" value="UniProtKB-UniRule"/>
</dbReference>
<dbReference type="Gene3D" id="1.20.1440.90">
    <property type="entry name" value="Phosphoenolpyruvate/pyruvate domain"/>
    <property type="match status" value="1"/>
</dbReference>
<evidence type="ECO:0000256" key="7">
    <source>
        <dbReference type="ARBA" id="ARBA00023239"/>
    </source>
</evidence>
<comment type="caution">
    <text evidence="13">The sequence shown here is derived from an EMBL/GenBank/DDBJ whole genome shotgun (WGS) entry which is preliminary data.</text>
</comment>
<dbReference type="GO" id="GO:0005829">
    <property type="term" value="C:cytosol"/>
    <property type="evidence" value="ECO:0007669"/>
    <property type="project" value="TreeGrafter"/>
</dbReference>
<evidence type="ECO:0000256" key="5">
    <source>
        <dbReference type="ARBA" id="ARBA00022419"/>
    </source>
</evidence>
<dbReference type="AlphaFoldDB" id="A0A0A2Y9Y8"/>
<protein>
    <recommendedName>
        <fullName evidence="5 10">Phosphoenolpyruvate carboxylase</fullName>
        <shortName evidence="10">PEPC</shortName>
        <shortName evidence="10">PEPCase</shortName>
        <ecNumber evidence="4 10">4.1.1.31</ecNumber>
    </recommendedName>
</protein>
<comment type="cofactor">
    <cofactor evidence="1 10">
        <name>Mg(2+)</name>
        <dbReference type="ChEBI" id="CHEBI:18420"/>
    </cofactor>
</comment>
<reference evidence="13 14" key="1">
    <citation type="submission" date="2014-08" db="EMBL/GenBank/DDBJ databases">
        <title>Chaperone-usher fimbriae in a diverse selection of Gallibacterium genomes.</title>
        <authorList>
            <person name="Kudirkiene E."/>
            <person name="Bager R.J."/>
            <person name="Johnson T.J."/>
            <person name="Bojesen A.M."/>
        </authorList>
    </citation>
    <scope>NUCLEOTIDE SEQUENCE [LARGE SCALE GENOMIC DNA]</scope>
    <source>
        <strain evidence="13 14">20558/3kl.</strain>
    </source>
</reference>
<evidence type="ECO:0000313" key="14">
    <source>
        <dbReference type="Proteomes" id="UP000030526"/>
    </source>
</evidence>
<feature type="active site" evidence="10 11">
    <location>
        <position position="139"/>
    </location>
</feature>
<dbReference type="RefSeq" id="WP_039081524.1">
    <property type="nucleotide sequence ID" value="NZ_JPXR01000024.1"/>
</dbReference>
<evidence type="ECO:0000256" key="6">
    <source>
        <dbReference type="ARBA" id="ARBA00022842"/>
    </source>
</evidence>